<dbReference type="InterPro" id="IPR018060">
    <property type="entry name" value="HTH_AraC"/>
</dbReference>
<gene>
    <name evidence="5" type="ORF">VC03_04540</name>
</gene>
<dbReference type="PRINTS" id="PR00032">
    <property type="entry name" value="HTHARAC"/>
</dbReference>
<dbReference type="OrthoDB" id="9791615at2"/>
<evidence type="ECO:0000313" key="6">
    <source>
        <dbReference type="Proteomes" id="UP000033103"/>
    </source>
</evidence>
<organism evidence="5 6">
    <name type="scientific">Sneathia vaginalis</name>
    <dbReference type="NCBI Taxonomy" id="187101"/>
    <lineage>
        <taxon>Bacteria</taxon>
        <taxon>Fusobacteriati</taxon>
        <taxon>Fusobacteriota</taxon>
        <taxon>Fusobacteriia</taxon>
        <taxon>Fusobacteriales</taxon>
        <taxon>Leptotrichiaceae</taxon>
        <taxon>Sneathia</taxon>
    </lineage>
</organism>
<dbReference type="InterPro" id="IPR009057">
    <property type="entry name" value="Homeodomain-like_sf"/>
</dbReference>
<accession>A0A0E3UU07</accession>
<dbReference type="AlphaFoldDB" id="A0A0E3UU07"/>
<dbReference type="KEGG" id="sns:VC03_04540"/>
<dbReference type="SUPFAM" id="SSF46689">
    <property type="entry name" value="Homeodomain-like"/>
    <property type="match status" value="1"/>
</dbReference>
<keyword evidence="6" id="KW-1185">Reference proteome</keyword>
<dbReference type="EMBL" id="CP011280">
    <property type="protein sequence ID" value="AKC95759.1"/>
    <property type="molecule type" value="Genomic_DNA"/>
</dbReference>
<dbReference type="Pfam" id="PF12833">
    <property type="entry name" value="HTH_18"/>
    <property type="match status" value="1"/>
</dbReference>
<dbReference type="Proteomes" id="UP000033103">
    <property type="component" value="Chromosome"/>
</dbReference>
<dbReference type="HOGENOM" id="CLU_052345_2_0_0"/>
<dbReference type="PROSITE" id="PS01124">
    <property type="entry name" value="HTH_ARAC_FAMILY_2"/>
    <property type="match status" value="1"/>
</dbReference>
<keyword evidence="3" id="KW-0804">Transcription</keyword>
<dbReference type="PATRIC" id="fig|1069640.6.peg.897"/>
<dbReference type="Gene3D" id="1.10.10.60">
    <property type="entry name" value="Homeodomain-like"/>
    <property type="match status" value="2"/>
</dbReference>
<dbReference type="SMART" id="SM00342">
    <property type="entry name" value="HTH_ARAC"/>
    <property type="match status" value="1"/>
</dbReference>
<evidence type="ECO:0000313" key="5">
    <source>
        <dbReference type="EMBL" id="AKC95759.1"/>
    </source>
</evidence>
<dbReference type="GO" id="GO:0043565">
    <property type="term" value="F:sequence-specific DNA binding"/>
    <property type="evidence" value="ECO:0007669"/>
    <property type="project" value="InterPro"/>
</dbReference>
<dbReference type="InterPro" id="IPR053142">
    <property type="entry name" value="PchR_regulatory_protein"/>
</dbReference>
<evidence type="ECO:0000256" key="1">
    <source>
        <dbReference type="ARBA" id="ARBA00023015"/>
    </source>
</evidence>
<reference evidence="5 6" key="1">
    <citation type="journal article" date="2012" name="BMC Genomics">
        <title>Genomic sequence analysis and characterization of Sneathia amnii sp. nov.</title>
        <authorList>
            <consortium name="Vaginal Microbiome Consortium (additional members)"/>
            <person name="Harwich M.D.Jr."/>
            <person name="Serrano M.G."/>
            <person name="Fettweis J.M."/>
            <person name="Alves J.M."/>
            <person name="Reimers M.A."/>
            <person name="Buck G.A."/>
            <person name="Jefferson K.K."/>
        </authorList>
    </citation>
    <scope>NUCLEOTIDE SEQUENCE [LARGE SCALE GENOMIC DNA]</scope>
    <source>
        <strain evidence="5 6">SN35</strain>
    </source>
</reference>
<keyword evidence="1" id="KW-0805">Transcription regulation</keyword>
<evidence type="ECO:0000256" key="3">
    <source>
        <dbReference type="ARBA" id="ARBA00023163"/>
    </source>
</evidence>
<proteinExistence type="predicted"/>
<dbReference type="STRING" id="187101.VC03_04540"/>
<dbReference type="InterPro" id="IPR020449">
    <property type="entry name" value="Tscrpt_reg_AraC-type_HTH"/>
</dbReference>
<dbReference type="RefSeq" id="WP_046328864.1">
    <property type="nucleotide sequence ID" value="NZ_CP011280.1"/>
</dbReference>
<name>A0A0E3UU07_9FUSO</name>
<dbReference type="PANTHER" id="PTHR47893">
    <property type="entry name" value="REGULATORY PROTEIN PCHR"/>
    <property type="match status" value="1"/>
</dbReference>
<protein>
    <submittedName>
        <fullName evidence="5">AraC family transcriptional regulator</fullName>
    </submittedName>
</protein>
<feature type="domain" description="HTH araC/xylS-type" evidence="4">
    <location>
        <begin position="216"/>
        <end position="314"/>
    </location>
</feature>
<evidence type="ECO:0000256" key="2">
    <source>
        <dbReference type="ARBA" id="ARBA00023125"/>
    </source>
</evidence>
<evidence type="ECO:0000259" key="4">
    <source>
        <dbReference type="PROSITE" id="PS01124"/>
    </source>
</evidence>
<dbReference type="PANTHER" id="PTHR47893:SF1">
    <property type="entry name" value="REGULATORY PROTEIN PCHR"/>
    <property type="match status" value="1"/>
</dbReference>
<sequence>MNYYDFVKKYMGTDENLDNTKYSRVGHSFNLDTQEIKGVYWFYQTDEFIIDIHDFFIKKQIISNKIYNISNYISIYTCYLISAKGEKFSPYQTLSSNSLYSLDFDNMAKDFCFILHENSYYLSVSIGFKREILERKLKALNIDSKAFYSEIFLSNQTILTKVLEPIAFDILNCKKESLAAKFFFNAKVNEWLSVIIDTYLNKKNFNFFPDDEESLENVSKYLDDNFSKDISQNILEKISMMSGTKLKKLFKEKYGQTITEYTQRKRMKMAEMLLINTDIKIREIAKSVGYLSPSKFSTYYKRYMGIFPSEVRKMKK</sequence>
<dbReference type="GO" id="GO:0003700">
    <property type="term" value="F:DNA-binding transcription factor activity"/>
    <property type="evidence" value="ECO:0007669"/>
    <property type="project" value="InterPro"/>
</dbReference>
<keyword evidence="2" id="KW-0238">DNA-binding</keyword>